<name>A0A552FZB6_MICAE</name>
<dbReference type="InterPro" id="IPR006342">
    <property type="entry name" value="FkbM_mtfrase"/>
</dbReference>
<dbReference type="AlphaFoldDB" id="A0A552FZB6"/>
<proteinExistence type="predicted"/>
<dbReference type="GO" id="GO:0008168">
    <property type="term" value="F:methyltransferase activity"/>
    <property type="evidence" value="ECO:0007669"/>
    <property type="project" value="UniProtKB-KW"/>
</dbReference>
<evidence type="ECO:0000259" key="1">
    <source>
        <dbReference type="Pfam" id="PF05050"/>
    </source>
</evidence>
<dbReference type="EMBL" id="SFBE01000109">
    <property type="protein sequence ID" value="TRU52061.1"/>
    <property type="molecule type" value="Genomic_DNA"/>
</dbReference>
<organism evidence="2 3">
    <name type="scientific">Microcystis aeruginosa Ma_QC_Ch_20071001_S25D</name>
    <dbReference type="NCBI Taxonomy" id="2486250"/>
    <lineage>
        <taxon>Bacteria</taxon>
        <taxon>Bacillati</taxon>
        <taxon>Cyanobacteriota</taxon>
        <taxon>Cyanophyceae</taxon>
        <taxon>Oscillatoriophycideae</taxon>
        <taxon>Chroococcales</taxon>
        <taxon>Microcystaceae</taxon>
        <taxon>Microcystis</taxon>
    </lineage>
</organism>
<dbReference type="PANTHER" id="PTHR34203">
    <property type="entry name" value="METHYLTRANSFERASE, FKBM FAMILY PROTEIN"/>
    <property type="match status" value="1"/>
</dbReference>
<dbReference type="NCBIfam" id="TIGR01444">
    <property type="entry name" value="fkbM_fam"/>
    <property type="match status" value="1"/>
</dbReference>
<comment type="caution">
    <text evidence="2">The sequence shown here is derived from an EMBL/GenBank/DDBJ whole genome shotgun (WGS) entry which is preliminary data.</text>
</comment>
<dbReference type="Proteomes" id="UP000316958">
    <property type="component" value="Unassembled WGS sequence"/>
</dbReference>
<dbReference type="InterPro" id="IPR029063">
    <property type="entry name" value="SAM-dependent_MTases_sf"/>
</dbReference>
<keyword evidence="2" id="KW-0808">Transferase</keyword>
<accession>A0A552FZB6</accession>
<dbReference type="Gene3D" id="3.40.50.150">
    <property type="entry name" value="Vaccinia Virus protein VP39"/>
    <property type="match status" value="1"/>
</dbReference>
<evidence type="ECO:0000313" key="3">
    <source>
        <dbReference type="Proteomes" id="UP000316958"/>
    </source>
</evidence>
<reference evidence="2 3" key="1">
    <citation type="submission" date="2019-01" db="EMBL/GenBank/DDBJ databases">
        <title>Coherence of Microcystis species and biogeography revealed through population genomics.</title>
        <authorList>
            <person name="Perez-Carrascal O.M."/>
            <person name="Terrat Y."/>
            <person name="Giani A."/>
            <person name="Fortin N."/>
            <person name="Tromas N."/>
            <person name="Shapiro B.J."/>
        </authorList>
    </citation>
    <scope>NUCLEOTIDE SEQUENCE [LARGE SCALE GENOMIC DNA]</scope>
    <source>
        <strain evidence="2">Ma_QC_Ch_20071001_S25D</strain>
    </source>
</reference>
<feature type="domain" description="Methyltransferase FkbM" evidence="1">
    <location>
        <begin position="215"/>
        <end position="358"/>
    </location>
</feature>
<dbReference type="InterPro" id="IPR052514">
    <property type="entry name" value="SAM-dependent_MTase"/>
</dbReference>
<dbReference type="GO" id="GO:0032259">
    <property type="term" value="P:methylation"/>
    <property type="evidence" value="ECO:0007669"/>
    <property type="project" value="UniProtKB-KW"/>
</dbReference>
<sequence length="398" mass="45554">MENSFEQQIDTILNQDINQVIERQRSAFDKLAGEGYIHKSIVIFGASFLGKLALQGLRQLGIEPLAFADNNQTLWNQLVEGVPVLPPQEAATKFGETAVFVVAVYNGSLLRQQLIDLNCRQVISYAYLFAKYAEVFLPHFALDLPYEIYKQAGDVRKAATLWVDDQSRQQYLANLRWRLFLDFDKLATPIPSSMRKEEYFPKDIYTWLPNEVFIDCGAFDGDTIRRFLEGREYKFDKIVGLEPDPDSFQKLQTYVSTLPEDVKQKFTLIQSAIGSRREKLKFDATASLVSQVSNSGKMEVDCVPLDDVLEDCNPTLIKMDLEGFEPDALAGAYRTIEKACAVLVITVYHCQDHLWRIPLFIHSLSSEYRFFLRPHAEEWMETSCYAVPANRLNNININ</sequence>
<evidence type="ECO:0000313" key="2">
    <source>
        <dbReference type="EMBL" id="TRU52061.1"/>
    </source>
</evidence>
<dbReference type="Pfam" id="PF05050">
    <property type="entry name" value="Methyltransf_21"/>
    <property type="match status" value="1"/>
</dbReference>
<gene>
    <name evidence="2" type="ORF">EWV57_06395</name>
</gene>
<dbReference type="SUPFAM" id="SSF53335">
    <property type="entry name" value="S-adenosyl-L-methionine-dependent methyltransferases"/>
    <property type="match status" value="1"/>
</dbReference>
<keyword evidence="2" id="KW-0489">Methyltransferase</keyword>
<dbReference type="PANTHER" id="PTHR34203:SF15">
    <property type="entry name" value="SLL1173 PROTEIN"/>
    <property type="match status" value="1"/>
</dbReference>
<protein>
    <submittedName>
        <fullName evidence="2">FkbM family methyltransferase</fullName>
    </submittedName>
</protein>